<reference evidence="1 2" key="1">
    <citation type="submission" date="2023-04" db="EMBL/GenBank/DDBJ databases">
        <title>Taxonomic identification of the Arctic strain Aequorivita sp. nov. and transcriptomic analysis in response to temperature stress.</title>
        <authorList>
            <person name="Liu W."/>
            <person name="Cong B."/>
            <person name="Lin J."/>
        </authorList>
    </citation>
    <scope>NUCLEOTIDE SEQUENCE [LARGE SCALE GENOMIC DNA]</scope>
    <source>
        <strain evidence="1 2">Ant34-E75</strain>
    </source>
</reference>
<dbReference type="RefSeq" id="WP_279447501.1">
    <property type="nucleotide sequence ID" value="NZ_CP122379.1"/>
</dbReference>
<name>A0ABY8KTY5_9FLAO</name>
<evidence type="ECO:0008006" key="3">
    <source>
        <dbReference type="Google" id="ProtNLM"/>
    </source>
</evidence>
<evidence type="ECO:0000313" key="1">
    <source>
        <dbReference type="EMBL" id="WGF91535.1"/>
    </source>
</evidence>
<accession>A0ABY8KTY5</accession>
<gene>
    <name evidence="1" type="ORF">QCQ61_09980</name>
</gene>
<protein>
    <recommendedName>
        <fullName evidence="3">Response regulator</fullName>
    </recommendedName>
</protein>
<organism evidence="1 2">
    <name type="scientific">Aequorivita marisscotiae</name>
    <dbReference type="NCBI Taxonomy" id="3040348"/>
    <lineage>
        <taxon>Bacteria</taxon>
        <taxon>Pseudomonadati</taxon>
        <taxon>Bacteroidota</taxon>
        <taxon>Flavobacteriia</taxon>
        <taxon>Flavobacteriales</taxon>
        <taxon>Flavobacteriaceae</taxon>
        <taxon>Aequorivita</taxon>
    </lineage>
</organism>
<evidence type="ECO:0000313" key="2">
    <source>
        <dbReference type="Proteomes" id="UP001238523"/>
    </source>
</evidence>
<keyword evidence="2" id="KW-1185">Reference proteome</keyword>
<proteinExistence type="predicted"/>
<dbReference type="Proteomes" id="UP001238523">
    <property type="component" value="Chromosome"/>
</dbReference>
<sequence>MAYNLIYVDDEVNKRDTFADSLSDKTKLLIKTWSPSKIEKTRDDLISKKNTIDGIILDLKLDGIKNEEDTANYTAPSLAQAIRSKFAEEGFKYEIPIFLLTSQDNLEKLYKYDLTSHDLFDFLFFKQKLGEVNNYTNKIVSIITAYKTIASVNKNLDKILKINIDELGIIVFSSKYYSPEATIYDISKFILRKIILLEGVLISENLLAARLGIDTEASGKGWLQLKEKLTPMKYEGIYSDCWERWWNHKLINIWREFFPHSQPLIRLNADERVALLSEKFKLKNLIAAKPISKAKGNRFWTVCKVYKKPLDIRDGIMIESLQEESWHDKSYISLESVLERDYTDKNFIIHPTEINRVKELKKLIN</sequence>
<dbReference type="EMBL" id="CP122379">
    <property type="protein sequence ID" value="WGF91535.1"/>
    <property type="molecule type" value="Genomic_DNA"/>
</dbReference>